<name>A0ABY4S360_AQUTE</name>
<reference evidence="1" key="1">
    <citation type="submission" date="2022-05" db="EMBL/GenBank/DDBJ databases">
        <title>An RpoN-dependent PEP-CTERM gene is involved in floc formation of an Aquincola tertiaricarbonis strain.</title>
        <authorList>
            <person name="Qiu D."/>
            <person name="Xia M."/>
        </authorList>
    </citation>
    <scope>NUCLEOTIDE SEQUENCE</scope>
    <source>
        <strain evidence="1">RN12</strain>
    </source>
</reference>
<dbReference type="RefSeq" id="WP_250194060.1">
    <property type="nucleotide sequence ID" value="NZ_CP097635.1"/>
</dbReference>
<dbReference type="EMBL" id="CP097635">
    <property type="protein sequence ID" value="URI05795.1"/>
    <property type="molecule type" value="Genomic_DNA"/>
</dbReference>
<organism evidence="1 2">
    <name type="scientific">Aquincola tertiaricarbonis</name>
    <dbReference type="NCBI Taxonomy" id="391953"/>
    <lineage>
        <taxon>Bacteria</taxon>
        <taxon>Pseudomonadati</taxon>
        <taxon>Pseudomonadota</taxon>
        <taxon>Betaproteobacteria</taxon>
        <taxon>Burkholderiales</taxon>
        <taxon>Sphaerotilaceae</taxon>
        <taxon>Aquincola</taxon>
    </lineage>
</organism>
<protein>
    <submittedName>
        <fullName evidence="1">BrnA antitoxin family protein</fullName>
    </submittedName>
</protein>
<dbReference type="Proteomes" id="UP001056201">
    <property type="component" value="Chromosome 1"/>
</dbReference>
<evidence type="ECO:0000313" key="2">
    <source>
        <dbReference type="Proteomes" id="UP001056201"/>
    </source>
</evidence>
<keyword evidence="2" id="KW-1185">Reference proteome</keyword>
<sequence>MSKQRKRPNVVMPTAEEDRAITAAAKADPDAPPLTPAQLKAMVPARALRGRPPLEARKQLVSIRYSPEVLAYFKATGEGWQSRMDGVLKAYIARRSRRASSGA</sequence>
<evidence type="ECO:0000313" key="1">
    <source>
        <dbReference type="EMBL" id="URI05795.1"/>
    </source>
</evidence>
<dbReference type="Pfam" id="PF14384">
    <property type="entry name" value="BrnA_antitoxin"/>
    <property type="match status" value="1"/>
</dbReference>
<accession>A0ABY4S360</accession>
<dbReference type="InterPro" id="IPR025528">
    <property type="entry name" value="BrnA_antitoxin"/>
</dbReference>
<gene>
    <name evidence="1" type="ORF">MW290_07515</name>
</gene>
<proteinExistence type="predicted"/>